<evidence type="ECO:0000259" key="4">
    <source>
        <dbReference type="PROSITE" id="PS51034"/>
    </source>
</evidence>
<dbReference type="EMBL" id="MTYJ01000008">
    <property type="protein sequence ID" value="OQV24083.1"/>
    <property type="molecule type" value="Genomic_DNA"/>
</dbReference>
<evidence type="ECO:0000256" key="3">
    <source>
        <dbReference type="SAM" id="SignalP"/>
    </source>
</evidence>
<feature type="compositionally biased region" description="Polar residues" evidence="1">
    <location>
        <begin position="287"/>
        <end position="298"/>
    </location>
</feature>
<dbReference type="PANTHER" id="PTHR46560:SF5">
    <property type="entry name" value="CYPHER, ISOFORM B"/>
    <property type="match status" value="1"/>
</dbReference>
<accession>A0A1W0X9B4</accession>
<feature type="compositionally biased region" description="Gly residues" evidence="1">
    <location>
        <begin position="163"/>
        <end position="187"/>
    </location>
</feature>
<reference evidence="6" key="1">
    <citation type="submission" date="2017-01" db="EMBL/GenBank/DDBJ databases">
        <title>Comparative genomics of anhydrobiosis in the tardigrade Hypsibius dujardini.</title>
        <authorList>
            <person name="Yoshida Y."/>
            <person name="Koutsovoulos G."/>
            <person name="Laetsch D."/>
            <person name="Stevens L."/>
            <person name="Kumar S."/>
            <person name="Horikawa D."/>
            <person name="Ishino K."/>
            <person name="Komine S."/>
            <person name="Tomita M."/>
            <person name="Blaxter M."/>
            <person name="Arakawa K."/>
        </authorList>
    </citation>
    <scope>NUCLEOTIDE SEQUENCE [LARGE SCALE GENOMIC DNA]</scope>
    <source>
        <strain evidence="6">Z151</strain>
    </source>
</reference>
<evidence type="ECO:0000256" key="1">
    <source>
        <dbReference type="SAM" id="MobiDB-lite"/>
    </source>
</evidence>
<dbReference type="AlphaFoldDB" id="A0A1W0X9B4"/>
<keyword evidence="2" id="KW-0472">Membrane</keyword>
<dbReference type="InterPro" id="IPR055355">
    <property type="entry name" value="ZP-C"/>
</dbReference>
<evidence type="ECO:0000256" key="2">
    <source>
        <dbReference type="SAM" id="Phobius"/>
    </source>
</evidence>
<feature type="compositionally biased region" description="Basic residues" evidence="1">
    <location>
        <begin position="768"/>
        <end position="778"/>
    </location>
</feature>
<feature type="compositionally biased region" description="Low complexity" evidence="1">
    <location>
        <begin position="754"/>
        <end position="765"/>
    </location>
</feature>
<dbReference type="Proteomes" id="UP000192578">
    <property type="component" value="Unassembled WGS sequence"/>
</dbReference>
<dbReference type="PANTHER" id="PTHR46560">
    <property type="entry name" value="CYPHER, ISOFORM B"/>
    <property type="match status" value="1"/>
</dbReference>
<feature type="transmembrane region" description="Helical" evidence="2">
    <location>
        <begin position="850"/>
        <end position="875"/>
    </location>
</feature>
<feature type="domain" description="ZP" evidence="4">
    <location>
        <begin position="306"/>
        <end position="566"/>
    </location>
</feature>
<keyword evidence="2" id="KW-1133">Transmembrane helix</keyword>
<feature type="region of interest" description="Disordered" evidence="1">
    <location>
        <begin position="201"/>
        <end position="361"/>
    </location>
</feature>
<evidence type="ECO:0000313" key="5">
    <source>
        <dbReference type="EMBL" id="OQV24083.1"/>
    </source>
</evidence>
<dbReference type="SMART" id="SM00241">
    <property type="entry name" value="ZP"/>
    <property type="match status" value="1"/>
</dbReference>
<feature type="signal peptide" evidence="3">
    <location>
        <begin position="1"/>
        <end position="22"/>
    </location>
</feature>
<proteinExistence type="predicted"/>
<dbReference type="Pfam" id="PF00100">
    <property type="entry name" value="Zona_pellucida"/>
    <property type="match status" value="1"/>
</dbReference>
<feature type="region of interest" description="Disordered" evidence="1">
    <location>
        <begin position="570"/>
        <end position="681"/>
    </location>
</feature>
<feature type="compositionally biased region" description="Gly residues" evidence="1">
    <location>
        <begin position="218"/>
        <end position="242"/>
    </location>
</feature>
<comment type="caution">
    <text evidence="5">The sequence shown here is derived from an EMBL/GenBank/DDBJ whole genome shotgun (WGS) entry which is preliminary data.</text>
</comment>
<name>A0A1W0X9B4_HYPEX</name>
<protein>
    <recommendedName>
        <fullName evidence="4">ZP domain-containing protein</fullName>
    </recommendedName>
</protein>
<sequence length="897" mass="92406">MLAPSIRLLAILLQASVLLINAADNQNRIKSLNVKCGDADMLVDIEFNQPFNGIIFSKGYFARSECVYVKASPSKYSYEFTIAYGGCGTTAGGNGLSASGARRSDGFLRSADGGDSDLSGNGTRSRRDVTNSSAGALGRSLGGWGGGGNGPEPMGDPYAPGMQAGGGGMQNQDYSGGGMPGGMGGMPGGMGGMPGGMGGMGGNDYSGGPPAGMPNMGGQYGGGQPSQYGGGIPNQQYGGVGGPQQQYGGAAAPQYGGGYDGQQQQGGAWNGGQQGQQGQQGTASGQIFTSNQDQNRAQGSVNVQSSANANSQSGSSSNFASSFPGGLDSSSNGQQQQSQQSISTNAQGSSSQSDGMVSVSSLASKTNQPFGEDQTGGSSRFFENIIIIQYDANIQEVWDVAKALRCEWHDNYHKTVSYKPFQVDSLEVVPATFAGDNVGVWMTVQQGKGPYAPEVNGIVRIGEYLTLAIGIQDQTQKFDMRVINCFASDGSRPQIQLVDEYGCVIRPKIMSDLAKVTNYGDQASVVTYAYFQAFKFPDSVDVHLECSVEICKQGCAKQCYNKMLGDASSSVSGGASRGKSPKGSAIASISTGMHMGAGGGGSRSAQELRRVDSAAGATGAAQSEENSSGGQSDAASASTSDKQSFSASKSGTQSGSGSTSGKGSSSSSLSGKKSSSSASASGQDVVVLSGARSAASSGAASSNQESNMDSVSSKIRDSLNGKKIIVKVATSSPTASAGAALYNAMGSDDDEEVTTTATTTTTTTTKKPASKKSLRTKKVPADDDDDSAYKRRRRDTESDLQKNVGMKRTIRVVAPGDLSFLETNRNNTVVYAGAQRIVGQGDVCIAPSSFVAGIVVLVALLVLTTLAAMILCLRLRSLDRVSNKMKAMDVEYMKHTL</sequence>
<gene>
    <name evidence="5" type="ORF">BV898_02037</name>
</gene>
<dbReference type="InterPro" id="IPR001507">
    <property type="entry name" value="ZP_dom"/>
</dbReference>
<keyword evidence="2" id="KW-0812">Transmembrane</keyword>
<dbReference type="PROSITE" id="PS51034">
    <property type="entry name" value="ZP_2"/>
    <property type="match status" value="1"/>
</dbReference>
<feature type="compositionally biased region" description="Low complexity" evidence="1">
    <location>
        <begin position="299"/>
        <end position="361"/>
    </location>
</feature>
<keyword evidence="3" id="KW-0732">Signal</keyword>
<feature type="compositionally biased region" description="Gly residues" evidence="1">
    <location>
        <begin position="140"/>
        <end position="150"/>
    </location>
</feature>
<feature type="compositionally biased region" description="Low complexity" evidence="1">
    <location>
        <begin position="243"/>
        <end position="254"/>
    </location>
</feature>
<feature type="chain" id="PRO_5012912900" description="ZP domain-containing protein" evidence="3">
    <location>
        <begin position="23"/>
        <end position="897"/>
    </location>
</feature>
<evidence type="ECO:0000313" key="6">
    <source>
        <dbReference type="Proteomes" id="UP000192578"/>
    </source>
</evidence>
<feature type="region of interest" description="Disordered" evidence="1">
    <location>
        <begin position="107"/>
        <end position="187"/>
    </location>
</feature>
<feature type="compositionally biased region" description="Low complexity" evidence="1">
    <location>
        <begin position="627"/>
        <end position="681"/>
    </location>
</feature>
<keyword evidence="6" id="KW-1185">Reference proteome</keyword>
<feature type="region of interest" description="Disordered" evidence="1">
    <location>
        <begin position="747"/>
        <end position="802"/>
    </location>
</feature>
<organism evidence="5 6">
    <name type="scientific">Hypsibius exemplaris</name>
    <name type="common">Freshwater tardigrade</name>
    <dbReference type="NCBI Taxonomy" id="2072580"/>
    <lineage>
        <taxon>Eukaryota</taxon>
        <taxon>Metazoa</taxon>
        <taxon>Ecdysozoa</taxon>
        <taxon>Tardigrada</taxon>
        <taxon>Eutardigrada</taxon>
        <taxon>Parachela</taxon>
        <taxon>Hypsibioidea</taxon>
        <taxon>Hypsibiidae</taxon>
        <taxon>Hypsibius</taxon>
    </lineage>
</organism>
<feature type="compositionally biased region" description="Low complexity" evidence="1">
    <location>
        <begin position="276"/>
        <end position="286"/>
    </location>
</feature>
<dbReference type="OrthoDB" id="10062424at2759"/>